<evidence type="ECO:0000256" key="1">
    <source>
        <dbReference type="SAM" id="MobiDB-lite"/>
    </source>
</evidence>
<accession>A0ABQ4V8S9</accession>
<gene>
    <name evidence="2" type="ORF">NGTWS1702_12990</name>
</gene>
<organism evidence="2 3">
    <name type="scientific">Mycolicibacterium cyprinidarum</name>
    <dbReference type="NCBI Taxonomy" id="2860311"/>
    <lineage>
        <taxon>Bacteria</taxon>
        <taxon>Bacillati</taxon>
        <taxon>Actinomycetota</taxon>
        <taxon>Actinomycetes</taxon>
        <taxon>Mycobacteriales</taxon>
        <taxon>Mycobacteriaceae</taxon>
        <taxon>Mycolicibacterium</taxon>
    </lineage>
</organism>
<sequence>MFIVEVMTGIGEAWLDDSRGSVQLGEAEPDDQPTTTVLERVLVQARDGLYAAPTPTGRSAAYVRGYTSAIRYARICVLDRIAAAAVDFIDDPRPHEIRQDRERLRTFVALRSIATRLLQELRADAEDDVAAGYRRGIVVALEVISDQERTVQQEPAGTSGLREPIHVS</sequence>
<protein>
    <submittedName>
        <fullName evidence="2">Uncharacterized protein</fullName>
    </submittedName>
</protein>
<evidence type="ECO:0000313" key="3">
    <source>
        <dbReference type="Proteomes" id="UP001060504"/>
    </source>
</evidence>
<reference evidence="2 3" key="1">
    <citation type="submission" date="2021-08" db="EMBL/GenBank/DDBJ databases">
        <title>Draft genome sequence of Mycolicibacterium sp. NGTWS1702 strain.</title>
        <authorList>
            <person name="Matsumoto M."/>
            <person name="Tang B.C.C."/>
            <person name="Machida Y."/>
            <person name="Matoyama H."/>
            <person name="Kishihara T."/>
            <person name="Sato S."/>
            <person name="Kondo I."/>
            <person name="Sano M."/>
            <person name="Kato G."/>
        </authorList>
    </citation>
    <scope>NUCLEOTIDE SEQUENCE [LARGE SCALE GENOMIC DNA]</scope>
    <source>
        <strain evidence="2 3">NGTWSNA01</strain>
    </source>
</reference>
<comment type="caution">
    <text evidence="2">The sequence shown here is derived from an EMBL/GenBank/DDBJ whole genome shotgun (WGS) entry which is preliminary data.</text>
</comment>
<evidence type="ECO:0000313" key="2">
    <source>
        <dbReference type="EMBL" id="GJF13133.1"/>
    </source>
</evidence>
<name>A0ABQ4V8S9_9MYCO</name>
<proteinExistence type="predicted"/>
<keyword evidence="3" id="KW-1185">Reference proteome</keyword>
<dbReference type="EMBL" id="BPRH01001377">
    <property type="protein sequence ID" value="GJF13133.1"/>
    <property type="molecule type" value="Genomic_DNA"/>
</dbReference>
<feature type="region of interest" description="Disordered" evidence="1">
    <location>
        <begin position="149"/>
        <end position="168"/>
    </location>
</feature>
<dbReference type="Proteomes" id="UP001060504">
    <property type="component" value="Unassembled WGS sequence"/>
</dbReference>